<keyword evidence="3" id="KW-1185">Reference proteome</keyword>
<reference evidence="2" key="1">
    <citation type="submission" date="2018-05" db="EMBL/GenBank/DDBJ databases">
        <title>Draft genome of Mucuna pruriens seed.</title>
        <authorList>
            <person name="Nnadi N.E."/>
            <person name="Vos R."/>
            <person name="Hasami M.H."/>
            <person name="Devisetty U.K."/>
            <person name="Aguiy J.C."/>
        </authorList>
    </citation>
    <scope>NUCLEOTIDE SEQUENCE [LARGE SCALE GENOMIC DNA]</scope>
    <source>
        <strain evidence="2">JCA_2017</strain>
    </source>
</reference>
<dbReference type="OrthoDB" id="1933708at2759"/>
<evidence type="ECO:0008006" key="4">
    <source>
        <dbReference type="Google" id="ProtNLM"/>
    </source>
</evidence>
<dbReference type="AlphaFoldDB" id="A0A371HN46"/>
<feature type="non-terminal residue" evidence="2">
    <location>
        <position position="1"/>
    </location>
</feature>
<organism evidence="2 3">
    <name type="scientific">Mucuna pruriens</name>
    <name type="common">Velvet bean</name>
    <name type="synonym">Dolichos pruriens</name>
    <dbReference type="NCBI Taxonomy" id="157652"/>
    <lineage>
        <taxon>Eukaryota</taxon>
        <taxon>Viridiplantae</taxon>
        <taxon>Streptophyta</taxon>
        <taxon>Embryophyta</taxon>
        <taxon>Tracheophyta</taxon>
        <taxon>Spermatophyta</taxon>
        <taxon>Magnoliopsida</taxon>
        <taxon>eudicotyledons</taxon>
        <taxon>Gunneridae</taxon>
        <taxon>Pentapetalae</taxon>
        <taxon>rosids</taxon>
        <taxon>fabids</taxon>
        <taxon>Fabales</taxon>
        <taxon>Fabaceae</taxon>
        <taxon>Papilionoideae</taxon>
        <taxon>50 kb inversion clade</taxon>
        <taxon>NPAAA clade</taxon>
        <taxon>indigoferoid/millettioid clade</taxon>
        <taxon>Phaseoleae</taxon>
        <taxon>Mucuna</taxon>
    </lineage>
</organism>
<accession>A0A371HN46</accession>
<gene>
    <name evidence="2" type="ORF">CR513_12225</name>
</gene>
<proteinExistence type="predicted"/>
<sequence length="157" mass="18504">MASPSRADYKSRSWHIDLTIGNGVGMRIGVDMLRWSRLGEELTSFNVFVIHNHHESLKHAKWVKILEQFPYVIKHKQEKINIVVDALSRRYSLLVMLETKLFGFDYMKELYACNDDFSHNTKWMQNANSISDRDDSDSDRNDTDSISDRDTRLRQRH</sequence>
<feature type="region of interest" description="Disordered" evidence="1">
    <location>
        <begin position="129"/>
        <end position="157"/>
    </location>
</feature>
<comment type="caution">
    <text evidence="2">The sequence shown here is derived from an EMBL/GenBank/DDBJ whole genome shotgun (WGS) entry which is preliminary data.</text>
</comment>
<evidence type="ECO:0000313" key="2">
    <source>
        <dbReference type="EMBL" id="RDY04104.1"/>
    </source>
</evidence>
<dbReference type="Proteomes" id="UP000257109">
    <property type="component" value="Unassembled WGS sequence"/>
</dbReference>
<feature type="compositionally biased region" description="Basic and acidic residues" evidence="1">
    <location>
        <begin position="138"/>
        <end position="157"/>
    </location>
</feature>
<evidence type="ECO:0000313" key="3">
    <source>
        <dbReference type="Proteomes" id="UP000257109"/>
    </source>
</evidence>
<dbReference type="EMBL" id="QJKJ01002153">
    <property type="protein sequence ID" value="RDY04104.1"/>
    <property type="molecule type" value="Genomic_DNA"/>
</dbReference>
<evidence type="ECO:0000256" key="1">
    <source>
        <dbReference type="SAM" id="MobiDB-lite"/>
    </source>
</evidence>
<name>A0A371HN46_MUCPR</name>
<protein>
    <recommendedName>
        <fullName evidence="4">Reverse transcriptase RNase H-like domain-containing protein</fullName>
    </recommendedName>
</protein>